<protein>
    <submittedName>
        <fullName evidence="1">Uncharacterized protein</fullName>
    </submittedName>
</protein>
<evidence type="ECO:0000313" key="1">
    <source>
        <dbReference type="EMBL" id="KAK0723615.1"/>
    </source>
</evidence>
<dbReference type="GO" id="GO:0004252">
    <property type="term" value="F:serine-type endopeptidase activity"/>
    <property type="evidence" value="ECO:0007669"/>
    <property type="project" value="InterPro"/>
</dbReference>
<dbReference type="GO" id="GO:0006508">
    <property type="term" value="P:proteolysis"/>
    <property type="evidence" value="ECO:0007669"/>
    <property type="project" value="InterPro"/>
</dbReference>
<dbReference type="GeneID" id="85328561"/>
<keyword evidence="2" id="KW-1185">Reference proteome</keyword>
<accession>A0AA40AX73</accession>
<sequence length="352" mass="38360">MEVPRAAFEDTPIPTHMAGTYHPVYGPCVNTTDSLGNEVVPPPAGSLTIWSPAIADNVQGSLVTGDGFFLPVTILLPDIRYPLWRLPLRVTFVFSGTIEGYWRSNRGTVYGSWPQTLIVEKFRLVAGRPFADPNDRDYKFAVPLHAGGDWAWTIRDEYEIPLAEPRAALEGDRAIGGCESGFPARPVGGSAPFVQAADGLGIANSYIDLSATAKTFYAYKNDNSYWVLFPDGVNVQNRMSYPTTSEGVNIYILNTGIRTMHDAFLDHDTGLSRARNIKNLKDSDNFISLKVMSEGGSSHGLQKAINDVIEEHTQNRASNVPGFEGSVINMSLGLGDSPSMNYGYLVTTFAPG</sequence>
<reference evidence="1" key="1">
    <citation type="submission" date="2023-06" db="EMBL/GenBank/DDBJ databases">
        <title>Genome-scale phylogeny and comparative genomics of the fungal order Sordariales.</title>
        <authorList>
            <consortium name="Lawrence Berkeley National Laboratory"/>
            <person name="Hensen N."/>
            <person name="Bonometti L."/>
            <person name="Westerberg I."/>
            <person name="Brannstrom I.O."/>
            <person name="Guillou S."/>
            <person name="Cros-Aarteil S."/>
            <person name="Calhoun S."/>
            <person name="Haridas S."/>
            <person name="Kuo A."/>
            <person name="Mondo S."/>
            <person name="Pangilinan J."/>
            <person name="Riley R."/>
            <person name="LaButti K."/>
            <person name="Andreopoulos B."/>
            <person name="Lipzen A."/>
            <person name="Chen C."/>
            <person name="Yanf M."/>
            <person name="Daum C."/>
            <person name="Ng V."/>
            <person name="Clum A."/>
            <person name="Steindorff A."/>
            <person name="Ohm R."/>
            <person name="Martin F."/>
            <person name="Silar P."/>
            <person name="Natvig D."/>
            <person name="Lalanne C."/>
            <person name="Gautier V."/>
            <person name="Ament-velasquez S.L."/>
            <person name="Kruys A."/>
            <person name="Hutchinson M.I."/>
            <person name="Powell A.J."/>
            <person name="Barry K."/>
            <person name="Miller A.N."/>
            <person name="Grigoriev I.V."/>
            <person name="Debuchy R."/>
            <person name="Gladieux P."/>
            <person name="Thoren M.H."/>
            <person name="Johannesson H."/>
        </authorList>
    </citation>
    <scope>NUCLEOTIDE SEQUENCE</scope>
    <source>
        <strain evidence="1">SMH2392-1A</strain>
    </source>
</reference>
<dbReference type="EMBL" id="JAUIRO010000003">
    <property type="protein sequence ID" value="KAK0723615.1"/>
    <property type="molecule type" value="Genomic_DNA"/>
</dbReference>
<name>A0AA40AX73_9PEZI</name>
<dbReference type="SUPFAM" id="SSF52743">
    <property type="entry name" value="Subtilisin-like"/>
    <property type="match status" value="1"/>
</dbReference>
<gene>
    <name evidence="1" type="ORF">B0T26DRAFT_750877</name>
</gene>
<organism evidence="1 2">
    <name type="scientific">Lasiosphaeria miniovina</name>
    <dbReference type="NCBI Taxonomy" id="1954250"/>
    <lineage>
        <taxon>Eukaryota</taxon>
        <taxon>Fungi</taxon>
        <taxon>Dikarya</taxon>
        <taxon>Ascomycota</taxon>
        <taxon>Pezizomycotina</taxon>
        <taxon>Sordariomycetes</taxon>
        <taxon>Sordariomycetidae</taxon>
        <taxon>Sordariales</taxon>
        <taxon>Lasiosphaeriaceae</taxon>
        <taxon>Lasiosphaeria</taxon>
    </lineage>
</organism>
<dbReference type="RefSeq" id="XP_060299539.1">
    <property type="nucleotide sequence ID" value="XM_060445291.1"/>
</dbReference>
<dbReference type="AlphaFoldDB" id="A0AA40AX73"/>
<dbReference type="Proteomes" id="UP001172101">
    <property type="component" value="Unassembled WGS sequence"/>
</dbReference>
<evidence type="ECO:0000313" key="2">
    <source>
        <dbReference type="Proteomes" id="UP001172101"/>
    </source>
</evidence>
<proteinExistence type="predicted"/>
<comment type="caution">
    <text evidence="1">The sequence shown here is derived from an EMBL/GenBank/DDBJ whole genome shotgun (WGS) entry which is preliminary data.</text>
</comment>
<dbReference type="InterPro" id="IPR036852">
    <property type="entry name" value="Peptidase_S8/S53_dom_sf"/>
</dbReference>